<dbReference type="InterPro" id="IPR037185">
    <property type="entry name" value="EmrE-like"/>
</dbReference>
<feature type="transmembrane region" description="Helical" evidence="1">
    <location>
        <begin position="6"/>
        <end position="25"/>
    </location>
</feature>
<feature type="domain" description="EamA" evidence="2">
    <location>
        <begin position="3"/>
        <end position="136"/>
    </location>
</feature>
<sequence>MNYIAWAVVALVGYSIFTPLASLATNQIPSTVVALVANSMLAVSAAVVIVYRNESVAPYLAGENAVYMYAAGVFLSVGIIAYYQALGAGPVSVVVPIFGMFLVGSSLLGVVFLNDPLTAKKALGIVLAAVGVYLTTS</sequence>
<dbReference type="GeneID" id="72184528"/>
<reference evidence="3 4" key="1">
    <citation type="submission" date="2022-04" db="EMBL/GenBank/DDBJ databases">
        <title>Diverse halophilic archaea isolated from saline environments.</title>
        <authorList>
            <person name="Cui H.-L."/>
        </authorList>
    </citation>
    <scope>NUCLEOTIDE SEQUENCE [LARGE SCALE GENOMIC DNA]</scope>
    <source>
        <strain evidence="3 4">XZYJT49</strain>
    </source>
</reference>
<evidence type="ECO:0000256" key="1">
    <source>
        <dbReference type="SAM" id="Phobius"/>
    </source>
</evidence>
<evidence type="ECO:0000259" key="2">
    <source>
        <dbReference type="Pfam" id="PF00892"/>
    </source>
</evidence>
<dbReference type="GO" id="GO:0016020">
    <property type="term" value="C:membrane"/>
    <property type="evidence" value="ECO:0007669"/>
    <property type="project" value="InterPro"/>
</dbReference>
<proteinExistence type="predicted"/>
<dbReference type="AlphaFoldDB" id="A0A8U0HWE2"/>
<feature type="transmembrane region" description="Helical" evidence="1">
    <location>
        <begin position="93"/>
        <end position="113"/>
    </location>
</feature>
<dbReference type="KEGG" id="halx:M0R89_04975"/>
<keyword evidence="1" id="KW-0472">Membrane</keyword>
<dbReference type="InterPro" id="IPR000620">
    <property type="entry name" value="EamA_dom"/>
</dbReference>
<keyword evidence="1" id="KW-1133">Transmembrane helix</keyword>
<protein>
    <submittedName>
        <fullName evidence="3">EamA family transporter</fullName>
    </submittedName>
</protein>
<keyword evidence="1" id="KW-0812">Transmembrane</keyword>
<organism evidence="3 4">
    <name type="scientific">Halorussus limi</name>
    <dbReference type="NCBI Taxonomy" id="2938695"/>
    <lineage>
        <taxon>Archaea</taxon>
        <taxon>Methanobacteriati</taxon>
        <taxon>Methanobacteriota</taxon>
        <taxon>Stenosarchaea group</taxon>
        <taxon>Halobacteria</taxon>
        <taxon>Halobacteriales</taxon>
        <taxon>Haladaptataceae</taxon>
        <taxon>Halorussus</taxon>
    </lineage>
</organism>
<name>A0A8U0HWE2_9EURY</name>
<evidence type="ECO:0000313" key="3">
    <source>
        <dbReference type="EMBL" id="UPV75422.1"/>
    </source>
</evidence>
<dbReference type="SUPFAM" id="SSF103481">
    <property type="entry name" value="Multidrug resistance efflux transporter EmrE"/>
    <property type="match status" value="1"/>
</dbReference>
<dbReference type="EMBL" id="CP096659">
    <property type="protein sequence ID" value="UPV75422.1"/>
    <property type="molecule type" value="Genomic_DNA"/>
</dbReference>
<gene>
    <name evidence="3" type="ORF">M0R89_04975</name>
</gene>
<dbReference type="Proteomes" id="UP000830729">
    <property type="component" value="Chromosome"/>
</dbReference>
<dbReference type="Gene3D" id="1.10.3730.20">
    <property type="match status" value="1"/>
</dbReference>
<keyword evidence="4" id="KW-1185">Reference proteome</keyword>
<evidence type="ECO:0000313" key="4">
    <source>
        <dbReference type="Proteomes" id="UP000830729"/>
    </source>
</evidence>
<feature type="transmembrane region" description="Helical" evidence="1">
    <location>
        <begin position="32"/>
        <end position="51"/>
    </location>
</feature>
<feature type="transmembrane region" description="Helical" evidence="1">
    <location>
        <begin position="66"/>
        <end position="86"/>
    </location>
</feature>
<dbReference type="RefSeq" id="WP_248651464.1">
    <property type="nucleotide sequence ID" value="NZ_CP096659.1"/>
</dbReference>
<accession>A0A8U0HWE2</accession>
<dbReference type="Pfam" id="PF00892">
    <property type="entry name" value="EamA"/>
    <property type="match status" value="1"/>
</dbReference>